<protein>
    <submittedName>
        <fullName evidence="1">Uncharacterized protein</fullName>
    </submittedName>
</protein>
<dbReference type="PANTHER" id="PTHR36931">
    <property type="entry name" value="UPF0153 PROTEIN YEIW"/>
    <property type="match status" value="1"/>
</dbReference>
<dbReference type="InterPro" id="IPR052572">
    <property type="entry name" value="UPF0153_domain"/>
</dbReference>
<dbReference type="Proteomes" id="UP000178427">
    <property type="component" value="Unassembled WGS sequence"/>
</dbReference>
<name>A0A1F6EJD3_9BACT</name>
<sequence length="167" mass="18894">MEQTTNVRSCGEGKDRCTACCKVYWIEEVDTKLGEWCKHCTIGQGCGVYASRPKECADYKCLWLHGSGREDDRPDKLKVVMDGIPVEVEGRTITLITIWEVSQGASTKKRVQEIADSCKRQGYVVCFRSLSASGKYHESYAIPKGLFTERQLEKFFAVAREETRPLP</sequence>
<gene>
    <name evidence="1" type="ORF">A3A40_02390</name>
</gene>
<comment type="caution">
    <text evidence="1">The sequence shown here is derived from an EMBL/GenBank/DDBJ whole genome shotgun (WGS) entry which is preliminary data.</text>
</comment>
<dbReference type="AlphaFoldDB" id="A0A1F6EJD3"/>
<organism evidence="1 2">
    <name type="scientific">Candidatus Kaiserbacteria bacterium RIFCSPLOWO2_01_FULL_54_20</name>
    <dbReference type="NCBI Taxonomy" id="1798513"/>
    <lineage>
        <taxon>Bacteria</taxon>
        <taxon>Candidatus Kaiseribacteriota</taxon>
    </lineage>
</organism>
<accession>A0A1F6EJD3</accession>
<evidence type="ECO:0000313" key="2">
    <source>
        <dbReference type="Proteomes" id="UP000178427"/>
    </source>
</evidence>
<dbReference type="EMBL" id="MFMA01000040">
    <property type="protein sequence ID" value="OGG73738.1"/>
    <property type="molecule type" value="Genomic_DNA"/>
</dbReference>
<evidence type="ECO:0000313" key="1">
    <source>
        <dbReference type="EMBL" id="OGG73738.1"/>
    </source>
</evidence>
<dbReference type="PANTHER" id="PTHR36931:SF1">
    <property type="entry name" value="UPF0153 PROTEIN YEIW"/>
    <property type="match status" value="1"/>
</dbReference>
<proteinExistence type="predicted"/>
<reference evidence="1 2" key="1">
    <citation type="journal article" date="2016" name="Nat. Commun.">
        <title>Thousands of microbial genomes shed light on interconnected biogeochemical processes in an aquifer system.</title>
        <authorList>
            <person name="Anantharaman K."/>
            <person name="Brown C.T."/>
            <person name="Hug L.A."/>
            <person name="Sharon I."/>
            <person name="Castelle C.J."/>
            <person name="Probst A.J."/>
            <person name="Thomas B.C."/>
            <person name="Singh A."/>
            <person name="Wilkins M.J."/>
            <person name="Karaoz U."/>
            <person name="Brodie E.L."/>
            <person name="Williams K.H."/>
            <person name="Hubbard S.S."/>
            <person name="Banfield J.F."/>
        </authorList>
    </citation>
    <scope>NUCLEOTIDE SEQUENCE [LARGE SCALE GENOMIC DNA]</scope>
</reference>